<dbReference type="InterPro" id="IPR049326">
    <property type="entry name" value="Rhodopsin_dom_fungi"/>
</dbReference>
<accession>A0A5C3QJG4</accession>
<feature type="transmembrane region" description="Helical" evidence="1">
    <location>
        <begin position="91"/>
        <end position="113"/>
    </location>
</feature>
<gene>
    <name evidence="3" type="ORF">BDV98DRAFT_512263</name>
</gene>
<keyword evidence="4" id="KW-1185">Reference proteome</keyword>
<evidence type="ECO:0000313" key="4">
    <source>
        <dbReference type="Proteomes" id="UP000305067"/>
    </source>
</evidence>
<feature type="transmembrane region" description="Helical" evidence="1">
    <location>
        <begin position="198"/>
        <end position="218"/>
    </location>
</feature>
<feature type="non-terminal residue" evidence="3">
    <location>
        <position position="1"/>
    </location>
</feature>
<reference evidence="3 4" key="1">
    <citation type="journal article" date="2019" name="Nat. Ecol. Evol.">
        <title>Megaphylogeny resolves global patterns of mushroom evolution.</title>
        <authorList>
            <person name="Varga T."/>
            <person name="Krizsan K."/>
            <person name="Foldi C."/>
            <person name="Dima B."/>
            <person name="Sanchez-Garcia M."/>
            <person name="Sanchez-Ramirez S."/>
            <person name="Szollosi G.J."/>
            <person name="Szarkandi J.G."/>
            <person name="Papp V."/>
            <person name="Albert L."/>
            <person name="Andreopoulos W."/>
            <person name="Angelini C."/>
            <person name="Antonin V."/>
            <person name="Barry K.W."/>
            <person name="Bougher N.L."/>
            <person name="Buchanan P."/>
            <person name="Buyck B."/>
            <person name="Bense V."/>
            <person name="Catcheside P."/>
            <person name="Chovatia M."/>
            <person name="Cooper J."/>
            <person name="Damon W."/>
            <person name="Desjardin D."/>
            <person name="Finy P."/>
            <person name="Geml J."/>
            <person name="Haridas S."/>
            <person name="Hughes K."/>
            <person name="Justo A."/>
            <person name="Karasinski D."/>
            <person name="Kautmanova I."/>
            <person name="Kiss B."/>
            <person name="Kocsube S."/>
            <person name="Kotiranta H."/>
            <person name="LaButti K.M."/>
            <person name="Lechner B.E."/>
            <person name="Liimatainen K."/>
            <person name="Lipzen A."/>
            <person name="Lukacs Z."/>
            <person name="Mihaltcheva S."/>
            <person name="Morgado L.N."/>
            <person name="Niskanen T."/>
            <person name="Noordeloos M.E."/>
            <person name="Ohm R.A."/>
            <person name="Ortiz-Santana B."/>
            <person name="Ovrebo C."/>
            <person name="Racz N."/>
            <person name="Riley R."/>
            <person name="Savchenko A."/>
            <person name="Shiryaev A."/>
            <person name="Soop K."/>
            <person name="Spirin V."/>
            <person name="Szebenyi C."/>
            <person name="Tomsovsky M."/>
            <person name="Tulloss R.E."/>
            <person name="Uehling J."/>
            <person name="Grigoriev I.V."/>
            <person name="Vagvolgyi C."/>
            <person name="Papp T."/>
            <person name="Martin F.M."/>
            <person name="Miettinen O."/>
            <person name="Hibbett D.S."/>
            <person name="Nagy L.G."/>
        </authorList>
    </citation>
    <scope>NUCLEOTIDE SEQUENCE [LARGE SCALE GENOMIC DNA]</scope>
    <source>
        <strain evidence="3 4">CBS 309.79</strain>
    </source>
</reference>
<name>A0A5C3QJG4_9AGAR</name>
<dbReference type="AlphaFoldDB" id="A0A5C3QJG4"/>
<keyword evidence="1" id="KW-1133">Transmembrane helix</keyword>
<evidence type="ECO:0000256" key="1">
    <source>
        <dbReference type="SAM" id="Phobius"/>
    </source>
</evidence>
<proteinExistence type="predicted"/>
<dbReference type="OrthoDB" id="444631at2759"/>
<dbReference type="Pfam" id="PF20684">
    <property type="entry name" value="Fung_rhodopsin"/>
    <property type="match status" value="1"/>
</dbReference>
<dbReference type="EMBL" id="ML178839">
    <property type="protein sequence ID" value="TFK98483.1"/>
    <property type="molecule type" value="Genomic_DNA"/>
</dbReference>
<organism evidence="3 4">
    <name type="scientific">Pterulicium gracile</name>
    <dbReference type="NCBI Taxonomy" id="1884261"/>
    <lineage>
        <taxon>Eukaryota</taxon>
        <taxon>Fungi</taxon>
        <taxon>Dikarya</taxon>
        <taxon>Basidiomycota</taxon>
        <taxon>Agaricomycotina</taxon>
        <taxon>Agaricomycetes</taxon>
        <taxon>Agaricomycetidae</taxon>
        <taxon>Agaricales</taxon>
        <taxon>Pleurotineae</taxon>
        <taxon>Pterulaceae</taxon>
        <taxon>Pterulicium</taxon>
    </lineage>
</organism>
<feature type="transmembrane region" description="Helical" evidence="1">
    <location>
        <begin position="52"/>
        <end position="70"/>
    </location>
</feature>
<protein>
    <recommendedName>
        <fullName evidence="2">Rhodopsin domain-containing protein</fullName>
    </recommendedName>
</protein>
<dbReference type="STRING" id="1884261.A0A5C3QJG4"/>
<dbReference type="Proteomes" id="UP000305067">
    <property type="component" value="Unassembled WGS sequence"/>
</dbReference>
<evidence type="ECO:0000259" key="2">
    <source>
        <dbReference type="Pfam" id="PF20684"/>
    </source>
</evidence>
<feature type="transmembrane region" description="Helical" evidence="1">
    <location>
        <begin position="169"/>
        <end position="192"/>
    </location>
</feature>
<keyword evidence="1" id="KW-0472">Membrane</keyword>
<sequence>FAVCSTIHRLYLRRDHFGVDDVSSLVSAVRRYLLQDCSNTPPPDQVSKRTQVAHYYIYGVTFCCIIWCAASRLSLLHSIMRIDPDPSRRKYHIGASTAFFLAMLALIGQLFWVCETTKGWKAMAKPQCRLGDSVAISQLTTDILADAFLLFAPLRVLAPLQDKHLRMRLVVIFSSCIITTLVFLVHAAFIITTGGIPVIISAVSLMVANAPVVVAAILRSADIHFPRIEHSASLATLAVVPGGDTELKGEEETTVEVGMETGKVGSTSDKA</sequence>
<keyword evidence="1" id="KW-0812">Transmembrane</keyword>
<feature type="domain" description="Rhodopsin" evidence="2">
    <location>
        <begin position="10"/>
        <end position="186"/>
    </location>
</feature>
<evidence type="ECO:0000313" key="3">
    <source>
        <dbReference type="EMBL" id="TFK98483.1"/>
    </source>
</evidence>